<evidence type="ECO:0000259" key="17">
    <source>
        <dbReference type="PROSITE" id="PS50835"/>
    </source>
</evidence>
<dbReference type="SUPFAM" id="SSF48726">
    <property type="entry name" value="Immunoglobulin"/>
    <property type="match status" value="1"/>
</dbReference>
<keyword evidence="5" id="KW-0732">Signal</keyword>
<name>A0A8C3YDX6_9CETA</name>
<dbReference type="PROSITE" id="PS50835">
    <property type="entry name" value="IG_LIKE"/>
    <property type="match status" value="1"/>
</dbReference>
<evidence type="ECO:0000256" key="14">
    <source>
        <dbReference type="ARBA" id="ARBA00023319"/>
    </source>
</evidence>
<keyword evidence="10" id="KW-0564">Palmitate</keyword>
<keyword evidence="19" id="KW-1185">Reference proteome</keyword>
<evidence type="ECO:0000256" key="13">
    <source>
        <dbReference type="ARBA" id="ARBA00023288"/>
    </source>
</evidence>
<dbReference type="InterPro" id="IPR013106">
    <property type="entry name" value="Ig_V-set"/>
</dbReference>
<feature type="transmembrane region" description="Helical" evidence="16">
    <location>
        <begin position="120"/>
        <end position="141"/>
    </location>
</feature>
<dbReference type="GO" id="GO:0009897">
    <property type="term" value="C:external side of plasma membrane"/>
    <property type="evidence" value="ECO:0007669"/>
    <property type="project" value="TreeGrafter"/>
</dbReference>
<dbReference type="GO" id="GO:0002456">
    <property type="term" value="P:T cell mediated immunity"/>
    <property type="evidence" value="ECO:0007669"/>
    <property type="project" value="TreeGrafter"/>
</dbReference>
<evidence type="ECO:0000256" key="1">
    <source>
        <dbReference type="ARBA" id="ARBA00004251"/>
    </source>
</evidence>
<keyword evidence="7 16" id="KW-1133">Transmembrane helix</keyword>
<evidence type="ECO:0000256" key="9">
    <source>
        <dbReference type="ARBA" id="ARBA00023136"/>
    </source>
</evidence>
<keyword evidence="6" id="KW-0391">Immunity</keyword>
<evidence type="ECO:0000256" key="5">
    <source>
        <dbReference type="ARBA" id="ARBA00022729"/>
    </source>
</evidence>
<keyword evidence="9 16" id="KW-0472">Membrane</keyword>
<feature type="transmembrane region" description="Helical" evidence="16">
    <location>
        <begin position="189"/>
        <end position="212"/>
    </location>
</feature>
<evidence type="ECO:0000256" key="2">
    <source>
        <dbReference type="ARBA" id="ARBA00021525"/>
    </source>
</evidence>
<reference evidence="18" key="1">
    <citation type="submission" date="2025-08" db="UniProtKB">
        <authorList>
            <consortium name="Ensembl"/>
        </authorList>
    </citation>
    <scope>IDENTIFICATION</scope>
</reference>
<evidence type="ECO:0000256" key="15">
    <source>
        <dbReference type="SAM" id="MobiDB-lite"/>
    </source>
</evidence>
<keyword evidence="14" id="KW-0393">Immunoglobulin domain</keyword>
<comment type="subcellular location">
    <subcellularLocation>
        <location evidence="1">Cell membrane</location>
        <topology evidence="1">Single-pass type I membrane protein</topology>
    </subcellularLocation>
</comment>
<dbReference type="GeneTree" id="ENSGT00940000156588"/>
<dbReference type="InterPro" id="IPR003599">
    <property type="entry name" value="Ig_sub"/>
</dbReference>
<dbReference type="Proteomes" id="UP000694540">
    <property type="component" value="Unplaced"/>
</dbReference>
<evidence type="ECO:0000256" key="11">
    <source>
        <dbReference type="ARBA" id="ARBA00023157"/>
    </source>
</evidence>
<evidence type="ECO:0000256" key="4">
    <source>
        <dbReference type="ARBA" id="ARBA00022692"/>
    </source>
</evidence>
<dbReference type="GO" id="GO:0007166">
    <property type="term" value="P:cell surface receptor signaling pathway"/>
    <property type="evidence" value="ECO:0007669"/>
    <property type="project" value="TreeGrafter"/>
</dbReference>
<dbReference type="Pfam" id="PF07686">
    <property type="entry name" value="V-set"/>
    <property type="match status" value="1"/>
</dbReference>
<dbReference type="AlphaFoldDB" id="A0A8C3YDX6"/>
<evidence type="ECO:0000256" key="8">
    <source>
        <dbReference type="ARBA" id="ARBA00023130"/>
    </source>
</evidence>
<dbReference type="PANTHER" id="PTHR10441:SF2">
    <property type="entry name" value="T-CELL SURFACE GLYCOPROTEIN CD8 ALPHA CHAIN"/>
    <property type="match status" value="1"/>
</dbReference>
<keyword evidence="4 16" id="KW-0812">Transmembrane</keyword>
<keyword evidence="8" id="KW-1064">Adaptive immunity</keyword>
<evidence type="ECO:0000256" key="12">
    <source>
        <dbReference type="ARBA" id="ARBA00023180"/>
    </source>
</evidence>
<dbReference type="PANTHER" id="PTHR10441">
    <property type="entry name" value="CD8 ALPHA CHAIN"/>
    <property type="match status" value="1"/>
</dbReference>
<keyword evidence="12" id="KW-0325">Glycoprotein</keyword>
<feature type="domain" description="Ig-like" evidence="17">
    <location>
        <begin position="23"/>
        <end position="123"/>
    </location>
</feature>
<dbReference type="Gene3D" id="2.60.40.10">
    <property type="entry name" value="Immunoglobulins"/>
    <property type="match status" value="1"/>
</dbReference>
<dbReference type="InterPro" id="IPR007110">
    <property type="entry name" value="Ig-like_dom"/>
</dbReference>
<evidence type="ECO:0000256" key="3">
    <source>
        <dbReference type="ARBA" id="ARBA00022475"/>
    </source>
</evidence>
<protein>
    <recommendedName>
        <fullName evidence="2">T-cell surface glycoprotein CD8 alpha chain</fullName>
    </recommendedName>
</protein>
<sequence>TIPSFPAWVLSACFPHPAPPADPAKVLGSSSFRTSPETVQASLGETVKLSCEVMHSSTTGCSWLYQKPGAASKPIFLMYLSNIRSKTAEGLDARYISGSKAGGLNFHLTLHRFREEDQGYYFCSFLSNSVLYFSNFMSVFLPAKPTTVPTMPPSKRAPTKASQTVSLPPEVCRPSGSADTRKMGLTCDMYIWAPLAGTSAILLLSLVITVICHRRKESAGKPLPAAPCTLRLAFRKTEPYSRSDSSGGGVFHG</sequence>
<dbReference type="InterPro" id="IPR036179">
    <property type="entry name" value="Ig-like_dom_sf"/>
</dbReference>
<keyword evidence="11" id="KW-1015">Disulfide bond</keyword>
<proteinExistence type="predicted"/>
<keyword evidence="3" id="KW-1003">Cell membrane</keyword>
<evidence type="ECO:0000256" key="6">
    <source>
        <dbReference type="ARBA" id="ARBA00022859"/>
    </source>
</evidence>
<evidence type="ECO:0000256" key="10">
    <source>
        <dbReference type="ARBA" id="ARBA00023139"/>
    </source>
</evidence>
<dbReference type="InterPro" id="IPR013783">
    <property type="entry name" value="Ig-like_fold"/>
</dbReference>
<dbReference type="GO" id="GO:0045065">
    <property type="term" value="P:cytotoxic T cell differentiation"/>
    <property type="evidence" value="ECO:0007669"/>
    <property type="project" value="TreeGrafter"/>
</dbReference>
<reference evidence="18" key="2">
    <citation type="submission" date="2025-09" db="UniProtKB">
        <authorList>
            <consortium name="Ensembl"/>
        </authorList>
    </citation>
    <scope>IDENTIFICATION</scope>
</reference>
<evidence type="ECO:0000256" key="7">
    <source>
        <dbReference type="ARBA" id="ARBA00022989"/>
    </source>
</evidence>
<dbReference type="SMART" id="SM00409">
    <property type="entry name" value="IG"/>
    <property type="match status" value="1"/>
</dbReference>
<feature type="region of interest" description="Disordered" evidence="15">
    <location>
        <begin position="148"/>
        <end position="176"/>
    </location>
</feature>
<dbReference type="Ensembl" id="ENSCWAT00000008233.1">
    <property type="protein sequence ID" value="ENSCWAP00000007549.1"/>
    <property type="gene ID" value="ENSCWAG00000005807.1"/>
</dbReference>
<dbReference type="InterPro" id="IPR015468">
    <property type="entry name" value="CD8_asu"/>
</dbReference>
<keyword evidence="13" id="KW-0449">Lipoprotein</keyword>
<evidence type="ECO:0000256" key="16">
    <source>
        <dbReference type="SAM" id="Phobius"/>
    </source>
</evidence>
<dbReference type="SMART" id="SM00406">
    <property type="entry name" value="IGv"/>
    <property type="match status" value="1"/>
</dbReference>
<accession>A0A8C3YDX6</accession>
<evidence type="ECO:0000313" key="19">
    <source>
        <dbReference type="Proteomes" id="UP000694540"/>
    </source>
</evidence>
<evidence type="ECO:0000313" key="18">
    <source>
        <dbReference type="Ensembl" id="ENSCWAP00000007549.1"/>
    </source>
</evidence>
<organism evidence="18 19">
    <name type="scientific">Catagonus wagneri</name>
    <name type="common">Chacoan peccary</name>
    <dbReference type="NCBI Taxonomy" id="51154"/>
    <lineage>
        <taxon>Eukaryota</taxon>
        <taxon>Metazoa</taxon>
        <taxon>Chordata</taxon>
        <taxon>Craniata</taxon>
        <taxon>Vertebrata</taxon>
        <taxon>Euteleostomi</taxon>
        <taxon>Mammalia</taxon>
        <taxon>Eutheria</taxon>
        <taxon>Laurasiatheria</taxon>
        <taxon>Artiodactyla</taxon>
        <taxon>Suina</taxon>
        <taxon>Tayassuidae</taxon>
        <taxon>Catagonus</taxon>
    </lineage>
</organism>